<dbReference type="InterPro" id="IPR035890">
    <property type="entry name" value="Anti-sigma-28_factor_FlgM_sf"/>
</dbReference>
<evidence type="ECO:0000313" key="3">
    <source>
        <dbReference type="Proteomes" id="UP000306888"/>
    </source>
</evidence>
<gene>
    <name evidence="2" type="ORF">E5347_02855</name>
</gene>
<keyword evidence="2" id="KW-0969">Cilium</keyword>
<organism evidence="2 3">
    <name type="scientific">Clostridium sartagoforme</name>
    <dbReference type="NCBI Taxonomy" id="84031"/>
    <lineage>
        <taxon>Bacteria</taxon>
        <taxon>Bacillati</taxon>
        <taxon>Bacillota</taxon>
        <taxon>Clostridia</taxon>
        <taxon>Eubacteriales</taxon>
        <taxon>Clostridiaceae</taxon>
        <taxon>Clostridium</taxon>
    </lineage>
</organism>
<reference evidence="2 3" key="1">
    <citation type="submission" date="2019-04" db="EMBL/GenBank/DDBJ databases">
        <title>Microbes associate with the intestines of laboratory mice.</title>
        <authorList>
            <person name="Navarre W."/>
            <person name="Wong E."/>
            <person name="Huang K."/>
            <person name="Tropini C."/>
            <person name="Ng K."/>
            <person name="Yu B."/>
        </authorList>
    </citation>
    <scope>NUCLEOTIDE SEQUENCE [LARGE SCALE GENOMIC DNA]</scope>
    <source>
        <strain evidence="2 3">NM50_B9-20</strain>
    </source>
</reference>
<accession>A0A4S2DRF5</accession>
<evidence type="ECO:0000313" key="2">
    <source>
        <dbReference type="EMBL" id="TGY43773.1"/>
    </source>
</evidence>
<keyword evidence="2" id="KW-0282">Flagellum</keyword>
<name>A0A4S2DRF5_9CLOT</name>
<protein>
    <submittedName>
        <fullName evidence="2">Flagellar biosynthesis anti-sigma factor FlgM</fullName>
    </submittedName>
</protein>
<sequence>MNIKGINYSNGIDYYKNKTINNTNKVKTERTYDRIELSDASKALRDYGIDRNFDNRKRVAEVKNEISSGTYSYDARLIAKGILDSMRGTD</sequence>
<dbReference type="RefSeq" id="WP_136004438.1">
    <property type="nucleotide sequence ID" value="NZ_SRYR01000001.1"/>
</dbReference>
<dbReference type="Pfam" id="PF04316">
    <property type="entry name" value="FlgM"/>
    <property type="match status" value="1"/>
</dbReference>
<dbReference type="OrthoDB" id="2112800at2"/>
<dbReference type="AlphaFoldDB" id="A0A4S2DRF5"/>
<dbReference type="Proteomes" id="UP000306888">
    <property type="component" value="Unassembled WGS sequence"/>
</dbReference>
<comment type="caution">
    <text evidence="2">The sequence shown here is derived from an EMBL/GenBank/DDBJ whole genome shotgun (WGS) entry which is preliminary data.</text>
</comment>
<feature type="domain" description="Anti-sigma-28 factor FlgM C-terminal" evidence="1">
    <location>
        <begin position="33"/>
        <end position="84"/>
    </location>
</feature>
<dbReference type="SUPFAM" id="SSF101498">
    <property type="entry name" value="Anti-sigma factor FlgM"/>
    <property type="match status" value="1"/>
</dbReference>
<evidence type="ECO:0000259" key="1">
    <source>
        <dbReference type="Pfam" id="PF04316"/>
    </source>
</evidence>
<keyword evidence="3" id="KW-1185">Reference proteome</keyword>
<keyword evidence="2" id="KW-0966">Cell projection</keyword>
<proteinExistence type="predicted"/>
<dbReference type="InterPro" id="IPR031316">
    <property type="entry name" value="FlgM_C"/>
</dbReference>
<dbReference type="EMBL" id="SRYR01000001">
    <property type="protein sequence ID" value="TGY43773.1"/>
    <property type="molecule type" value="Genomic_DNA"/>
</dbReference>